<dbReference type="EMBL" id="JAHLKM010000011">
    <property type="protein sequence ID" value="MCQ4333693.1"/>
    <property type="molecule type" value="Genomic_DNA"/>
</dbReference>
<gene>
    <name evidence="1" type="ORF">KM295_09425</name>
</gene>
<evidence type="ECO:0000313" key="1">
    <source>
        <dbReference type="EMBL" id="MCQ4333693.1"/>
    </source>
</evidence>
<proteinExistence type="predicted"/>
<sequence length="179" mass="20677">MKQSKMADMGVLCMLNEEPGLTKSELQERLRHNFGRYWGAGTSVVWSAIDRLNEEGLIESDVEAAGNEPPTFAITDAGRERLESLILEPVEDLFHPMQRPMLMMKLGSLHHLPEGDQGRIVDRLREEALEARDHIETVRHSHDEAIDDHERYGYRRDLLDLRLRLVDEILDWLEGIQPE</sequence>
<protein>
    <submittedName>
        <fullName evidence="1">Helix-turn-helix transcriptional regulator</fullName>
    </submittedName>
</protein>
<dbReference type="InterPro" id="IPR036390">
    <property type="entry name" value="WH_DNA-bd_sf"/>
</dbReference>
<dbReference type="RefSeq" id="WP_256029720.1">
    <property type="nucleotide sequence ID" value="NZ_JAHLKM010000011.1"/>
</dbReference>
<name>A0A9R1CTU2_9EURY</name>
<comment type="caution">
    <text evidence="1">The sequence shown here is derived from an EMBL/GenBank/DDBJ whole genome shotgun (WGS) entry which is preliminary data.</text>
</comment>
<keyword evidence="2" id="KW-1185">Reference proteome</keyword>
<accession>A0A9R1CTU2</accession>
<evidence type="ECO:0000313" key="2">
    <source>
        <dbReference type="Proteomes" id="UP001139494"/>
    </source>
</evidence>
<organism evidence="1 2">
    <name type="scientific">Natronomonas aquatica</name>
    <dbReference type="NCBI Taxonomy" id="2841590"/>
    <lineage>
        <taxon>Archaea</taxon>
        <taxon>Methanobacteriati</taxon>
        <taxon>Methanobacteriota</taxon>
        <taxon>Stenosarchaea group</taxon>
        <taxon>Halobacteria</taxon>
        <taxon>Halobacteriales</taxon>
        <taxon>Natronomonadaceae</taxon>
        <taxon>Natronomonas</taxon>
    </lineage>
</organism>
<dbReference type="InterPro" id="IPR036388">
    <property type="entry name" value="WH-like_DNA-bd_sf"/>
</dbReference>
<dbReference type="Gene3D" id="1.10.10.10">
    <property type="entry name" value="Winged helix-like DNA-binding domain superfamily/Winged helix DNA-binding domain"/>
    <property type="match status" value="1"/>
</dbReference>
<dbReference type="SUPFAM" id="SSF46785">
    <property type="entry name" value="Winged helix' DNA-binding domain"/>
    <property type="match status" value="1"/>
</dbReference>
<reference evidence="1" key="1">
    <citation type="journal article" date="2023" name="Front. Microbiol.">
        <title>Genomic-based phylogenetic and metabolic analyses of the genus Natronomonas, and description of Natronomonas aquatica sp. nov.</title>
        <authorList>
            <person name="Garcia-Roldan A."/>
            <person name="Duran-Viseras A."/>
            <person name="de la Haba R.R."/>
            <person name="Corral P."/>
            <person name="Sanchez-Porro C."/>
            <person name="Ventosa A."/>
        </authorList>
    </citation>
    <scope>NUCLEOTIDE SEQUENCE</scope>
    <source>
        <strain evidence="1">F2-12</strain>
    </source>
</reference>
<dbReference type="Proteomes" id="UP001139494">
    <property type="component" value="Unassembled WGS sequence"/>
</dbReference>
<dbReference type="AlphaFoldDB" id="A0A9R1CTU2"/>